<evidence type="ECO:0000256" key="1">
    <source>
        <dbReference type="ARBA" id="ARBA00022741"/>
    </source>
</evidence>
<dbReference type="PANTHER" id="PTHR11566:SF21">
    <property type="entry name" value="DYNAMIN RELATED PROTEIN 1, ISOFORM A"/>
    <property type="match status" value="1"/>
</dbReference>
<dbReference type="SUPFAM" id="SSF52540">
    <property type="entry name" value="P-loop containing nucleoside triphosphate hydrolases"/>
    <property type="match status" value="1"/>
</dbReference>
<dbReference type="InterPro" id="IPR020850">
    <property type="entry name" value="GED_dom"/>
</dbReference>
<dbReference type="PRINTS" id="PR00195">
    <property type="entry name" value="DYNAMIN"/>
</dbReference>
<evidence type="ECO:0000259" key="5">
    <source>
        <dbReference type="PROSITE" id="PS51718"/>
    </source>
</evidence>
<dbReference type="GO" id="GO:0005739">
    <property type="term" value="C:mitochondrion"/>
    <property type="evidence" value="ECO:0007669"/>
    <property type="project" value="TreeGrafter"/>
</dbReference>
<feature type="region of interest" description="Disordered" evidence="3">
    <location>
        <begin position="699"/>
        <end position="744"/>
    </location>
</feature>
<dbReference type="InterPro" id="IPR030381">
    <property type="entry name" value="G_DYNAMIN_dom"/>
</dbReference>
<proteinExistence type="predicted"/>
<dbReference type="PROSITE" id="PS51388">
    <property type="entry name" value="GED"/>
    <property type="match status" value="1"/>
</dbReference>
<dbReference type="Pfam" id="PF00350">
    <property type="entry name" value="Dynamin_N"/>
    <property type="match status" value="1"/>
</dbReference>
<comment type="caution">
    <text evidence="6">The sequence shown here is derived from an EMBL/GenBank/DDBJ whole genome shotgun (WGS) entry which is preliminary data.</text>
</comment>
<keyword evidence="7" id="KW-1185">Reference proteome</keyword>
<feature type="compositionally biased region" description="Basic and acidic residues" evidence="3">
    <location>
        <begin position="707"/>
        <end position="728"/>
    </location>
</feature>
<dbReference type="GO" id="GO:0005874">
    <property type="term" value="C:microtubule"/>
    <property type="evidence" value="ECO:0007669"/>
    <property type="project" value="TreeGrafter"/>
</dbReference>
<dbReference type="AlphaFoldDB" id="A0A9P8I421"/>
<evidence type="ECO:0000313" key="7">
    <source>
        <dbReference type="Proteomes" id="UP000698800"/>
    </source>
</evidence>
<gene>
    <name evidence="6" type="ORF">FGG08_005233</name>
</gene>
<organism evidence="6 7">
    <name type="scientific">Glutinoglossum americanum</name>
    <dbReference type="NCBI Taxonomy" id="1670608"/>
    <lineage>
        <taxon>Eukaryota</taxon>
        <taxon>Fungi</taxon>
        <taxon>Dikarya</taxon>
        <taxon>Ascomycota</taxon>
        <taxon>Pezizomycotina</taxon>
        <taxon>Geoglossomycetes</taxon>
        <taxon>Geoglossales</taxon>
        <taxon>Geoglossaceae</taxon>
        <taxon>Glutinoglossum</taxon>
    </lineage>
</organism>
<dbReference type="FunFam" id="3.40.50.300:FF:001425">
    <property type="entry name" value="Dynamin GTPase, putative"/>
    <property type="match status" value="1"/>
</dbReference>
<dbReference type="OrthoDB" id="415706at2759"/>
<dbReference type="Gene3D" id="1.20.120.1240">
    <property type="entry name" value="Dynamin, middle domain"/>
    <property type="match status" value="1"/>
</dbReference>
<dbReference type="InterPro" id="IPR027417">
    <property type="entry name" value="P-loop_NTPase"/>
</dbReference>
<dbReference type="InterPro" id="IPR022812">
    <property type="entry name" value="Dynamin"/>
</dbReference>
<dbReference type="GO" id="GO:0016020">
    <property type="term" value="C:membrane"/>
    <property type="evidence" value="ECO:0007669"/>
    <property type="project" value="TreeGrafter"/>
</dbReference>
<dbReference type="PANTHER" id="PTHR11566">
    <property type="entry name" value="DYNAMIN"/>
    <property type="match status" value="1"/>
</dbReference>
<dbReference type="GO" id="GO:0008017">
    <property type="term" value="F:microtubule binding"/>
    <property type="evidence" value="ECO:0007669"/>
    <property type="project" value="TreeGrafter"/>
</dbReference>
<dbReference type="EMBL" id="JAGHQL010000120">
    <property type="protein sequence ID" value="KAH0538175.1"/>
    <property type="molecule type" value="Genomic_DNA"/>
</dbReference>
<dbReference type="Pfam" id="PF01031">
    <property type="entry name" value="Dynamin_M"/>
    <property type="match status" value="1"/>
</dbReference>
<dbReference type="InterPro" id="IPR000375">
    <property type="entry name" value="Dynamin_stalk"/>
</dbReference>
<keyword evidence="1" id="KW-0547">Nucleotide-binding</keyword>
<evidence type="ECO:0000313" key="6">
    <source>
        <dbReference type="EMBL" id="KAH0538175.1"/>
    </source>
</evidence>
<dbReference type="CDD" id="cd08771">
    <property type="entry name" value="DLP_1"/>
    <property type="match status" value="1"/>
</dbReference>
<accession>A0A9P8I421</accession>
<evidence type="ECO:0000256" key="3">
    <source>
        <dbReference type="SAM" id="MobiDB-lite"/>
    </source>
</evidence>
<dbReference type="InterPro" id="IPR040976">
    <property type="entry name" value="Pkinase_fungal"/>
</dbReference>
<evidence type="ECO:0000256" key="2">
    <source>
        <dbReference type="ARBA" id="ARBA00023134"/>
    </source>
</evidence>
<dbReference type="InterPro" id="IPR045063">
    <property type="entry name" value="Dynamin_N"/>
</dbReference>
<reference evidence="6" key="1">
    <citation type="submission" date="2021-03" db="EMBL/GenBank/DDBJ databases">
        <title>Comparative genomics and phylogenomic investigation of the class Geoglossomycetes provide insights into ecological specialization and systematics.</title>
        <authorList>
            <person name="Melie T."/>
            <person name="Pirro S."/>
            <person name="Miller A.N."/>
            <person name="Quandt A."/>
        </authorList>
    </citation>
    <scope>NUCLEOTIDE SEQUENCE</scope>
    <source>
        <strain evidence="6">GBOQ0MN5Z8</strain>
    </source>
</reference>
<dbReference type="GO" id="GO:0006897">
    <property type="term" value="P:endocytosis"/>
    <property type="evidence" value="ECO:0007669"/>
    <property type="project" value="TreeGrafter"/>
</dbReference>
<dbReference type="Gene3D" id="3.40.50.300">
    <property type="entry name" value="P-loop containing nucleotide triphosphate hydrolases"/>
    <property type="match status" value="1"/>
</dbReference>
<dbReference type="GO" id="GO:0000266">
    <property type="term" value="P:mitochondrial fission"/>
    <property type="evidence" value="ECO:0007669"/>
    <property type="project" value="TreeGrafter"/>
</dbReference>
<keyword evidence="2" id="KW-0342">GTP-binding</keyword>
<dbReference type="SMART" id="SM00053">
    <property type="entry name" value="DYNc"/>
    <property type="match status" value="1"/>
</dbReference>
<dbReference type="GO" id="GO:0005525">
    <property type="term" value="F:GTP binding"/>
    <property type="evidence" value="ECO:0007669"/>
    <property type="project" value="InterPro"/>
</dbReference>
<feature type="domain" description="GED" evidence="4">
    <location>
        <begin position="610"/>
        <end position="700"/>
    </location>
</feature>
<dbReference type="GO" id="GO:0016559">
    <property type="term" value="P:peroxisome fission"/>
    <property type="evidence" value="ECO:0007669"/>
    <property type="project" value="TreeGrafter"/>
</dbReference>
<protein>
    <recommendedName>
        <fullName evidence="8">Dynamin family protein</fullName>
    </recommendedName>
</protein>
<sequence length="895" mass="101202">MALNGTISRLDSLQASEQLHLLDEIDKLRLQGISEFVFLPQLIVCGDQSSGKSSVLEAISGIPFPRRDSLCTRFATELILRKSRVSSTSVSIVPSGGRPEPEGQILRGFAGRLENLDDLPALIDRAKIAMGVSDIGSAFSKDVLRVELSGPTKPHLTIVDLPGLIHSENRQQSADDVELVSQLVSSYMKNPRTIILAVVSAMNDIANQVVLKRAKEVDHEGVRTLGLITKPDTLPQGSEREMAFVNLAKNDDVEFRLGWHVLRNRDYHTRESTMEARDEAETEFFSRGAWSELRRDIVGISTLRSRLSSVLFHQIKAELPSLIRDVQQEIGNARAKLSTLGKSRSTLDEQRVFLVDLSQTFSQLCKASCDGVYDDSFFGDSLTDIGYIRRLRAVVQNNNLEFAETMKKRGHCRDIQDRADTEAEKEKRLRGELPEKISRKEALDRVRRRLTRSRGRELPGTFNPLLIGELFHEQASPWRALATEHLERVWKATKVFLEDAIKSLTDLRTYDALFRYRIDGILEEKLQRGRKTLDRLMEDCDKHPITYNHYFIENLQKSVRKRREEEVSKRLKVFFPKSIYGDQIFEAFSFRGLLDTLLSQTEADIDTHACIELLDLMEAYYEVALKKFVDDVAVQAVEDLIGSLWSIFYPPAVATMDADLIEKIAAETPDVQEQRLQLKRKLDTLQKGMETLKRHVARGETVVDQEAESKAQETEMPLHGHEEDESHSGCESVADPTPVTPETPVDLAPANFEATECLPGVRRAHVLGRYPYRLLDKASFVSRRLPARAFATTRQYVDLAPTLAIGKEDNLIVIKAENERGMMSGLGKAKGLGDGPSRARQTIRTIEFIVIEVLKYVVHTYRHDLESLFYAFPWVAICHGQKRDKGLPKTSRLRG</sequence>
<feature type="domain" description="Dynamin-type G" evidence="5">
    <location>
        <begin position="36"/>
        <end position="320"/>
    </location>
</feature>
<dbReference type="GO" id="GO:0003924">
    <property type="term" value="F:GTPase activity"/>
    <property type="evidence" value="ECO:0007669"/>
    <property type="project" value="InterPro"/>
</dbReference>
<evidence type="ECO:0000259" key="4">
    <source>
        <dbReference type="PROSITE" id="PS51388"/>
    </source>
</evidence>
<dbReference type="GO" id="GO:0048312">
    <property type="term" value="P:intracellular distribution of mitochondria"/>
    <property type="evidence" value="ECO:0007669"/>
    <property type="project" value="TreeGrafter"/>
</dbReference>
<dbReference type="InterPro" id="IPR001401">
    <property type="entry name" value="Dynamin_GTPase"/>
</dbReference>
<dbReference type="Proteomes" id="UP000698800">
    <property type="component" value="Unassembled WGS sequence"/>
</dbReference>
<name>A0A9P8I421_9PEZI</name>
<evidence type="ECO:0008006" key="8">
    <source>
        <dbReference type="Google" id="ProtNLM"/>
    </source>
</evidence>
<dbReference type="Pfam" id="PF17667">
    <property type="entry name" value="Pkinase_fungal"/>
    <property type="match status" value="1"/>
</dbReference>
<dbReference type="PROSITE" id="PS51718">
    <property type="entry name" value="G_DYNAMIN_2"/>
    <property type="match status" value="1"/>
</dbReference>